<feature type="transmembrane region" description="Helical" evidence="11">
    <location>
        <begin position="20"/>
        <end position="40"/>
    </location>
</feature>
<evidence type="ECO:0000256" key="10">
    <source>
        <dbReference type="ARBA" id="ARBA00030775"/>
    </source>
</evidence>
<dbReference type="Pfam" id="PF07963">
    <property type="entry name" value="N_methyl"/>
    <property type="match status" value="1"/>
</dbReference>
<evidence type="ECO:0000256" key="5">
    <source>
        <dbReference type="ARBA" id="ARBA00022519"/>
    </source>
</evidence>
<dbReference type="RefSeq" id="WP_227691444.1">
    <property type="nucleotide sequence ID" value="NZ_BAAAFR010000001.1"/>
</dbReference>
<dbReference type="InterPro" id="IPR012902">
    <property type="entry name" value="N_methyl_site"/>
</dbReference>
<evidence type="ECO:0000256" key="3">
    <source>
        <dbReference type="ARBA" id="ARBA00022475"/>
    </source>
</evidence>
<evidence type="ECO:0000256" key="11">
    <source>
        <dbReference type="SAM" id="Phobius"/>
    </source>
</evidence>
<comment type="subcellular location">
    <subcellularLocation>
        <location evidence="1">Cell inner membrane</location>
        <topology evidence="1">Single-pass membrane protein</topology>
    </subcellularLocation>
</comment>
<organism evidence="13 14">
    <name type="scientific">Psychrobacter aestuarii</name>
    <dbReference type="NCBI Taxonomy" id="556327"/>
    <lineage>
        <taxon>Bacteria</taxon>
        <taxon>Pseudomonadati</taxon>
        <taxon>Pseudomonadota</taxon>
        <taxon>Gammaproteobacteria</taxon>
        <taxon>Moraxellales</taxon>
        <taxon>Moraxellaceae</taxon>
        <taxon>Psychrobacter</taxon>
    </lineage>
</organism>
<keyword evidence="4" id="KW-0488">Methylation</keyword>
<keyword evidence="14" id="KW-1185">Reference proteome</keyword>
<sequence>MSTQTRHVLTSSHGFTLVELMVTIAVLGIIASIATPSISLQLANMRVKSTAATLENALKEAKAESAIRRQDIPVTYTNGTTGGTITVGSIRTYDYDAKSTIKKNSTATSITFRPSKTASDSITYTICDSNASASPRQVKVNKLAVITTQAGVTC</sequence>
<keyword evidence="6 11" id="KW-0812">Transmembrane</keyword>
<evidence type="ECO:0000256" key="1">
    <source>
        <dbReference type="ARBA" id="ARBA00004377"/>
    </source>
</evidence>
<keyword evidence="5" id="KW-0997">Cell inner membrane</keyword>
<evidence type="ECO:0000256" key="8">
    <source>
        <dbReference type="ARBA" id="ARBA00023136"/>
    </source>
</evidence>
<gene>
    <name evidence="13" type="ORF">GCM10009129_01890</name>
</gene>
<feature type="domain" description="General secretion pathway GspH" evidence="12">
    <location>
        <begin position="51"/>
        <end position="142"/>
    </location>
</feature>
<dbReference type="InterPro" id="IPR045584">
    <property type="entry name" value="Pilin-like"/>
</dbReference>
<reference evidence="13 14" key="1">
    <citation type="journal article" date="2019" name="Int. J. Syst. Evol. Microbiol.">
        <title>The Global Catalogue of Microorganisms (GCM) 10K type strain sequencing project: providing services to taxonomists for standard genome sequencing and annotation.</title>
        <authorList>
            <consortium name="The Broad Institute Genomics Platform"/>
            <consortium name="The Broad Institute Genome Sequencing Center for Infectious Disease"/>
            <person name="Wu L."/>
            <person name="Ma J."/>
        </authorList>
    </citation>
    <scope>NUCLEOTIDE SEQUENCE [LARGE SCALE GENOMIC DNA]</scope>
    <source>
        <strain evidence="13 14">JCM 16343</strain>
    </source>
</reference>
<dbReference type="NCBIfam" id="TIGR02532">
    <property type="entry name" value="IV_pilin_GFxxxE"/>
    <property type="match status" value="1"/>
</dbReference>
<comment type="caution">
    <text evidence="13">The sequence shown here is derived from an EMBL/GenBank/DDBJ whole genome shotgun (WGS) entry which is preliminary data.</text>
</comment>
<dbReference type="Pfam" id="PF12019">
    <property type="entry name" value="GspH"/>
    <property type="match status" value="1"/>
</dbReference>
<dbReference type="Gene3D" id="3.30.700.10">
    <property type="entry name" value="Glycoprotein, Type 4 Pilin"/>
    <property type="match status" value="1"/>
</dbReference>
<accession>A0ABN0VK85</accession>
<evidence type="ECO:0000256" key="4">
    <source>
        <dbReference type="ARBA" id="ARBA00022481"/>
    </source>
</evidence>
<evidence type="ECO:0000259" key="12">
    <source>
        <dbReference type="Pfam" id="PF12019"/>
    </source>
</evidence>
<dbReference type="Proteomes" id="UP001501787">
    <property type="component" value="Unassembled WGS sequence"/>
</dbReference>
<evidence type="ECO:0000256" key="9">
    <source>
        <dbReference type="ARBA" id="ARBA00025772"/>
    </source>
</evidence>
<evidence type="ECO:0000256" key="7">
    <source>
        <dbReference type="ARBA" id="ARBA00022989"/>
    </source>
</evidence>
<evidence type="ECO:0000313" key="13">
    <source>
        <dbReference type="EMBL" id="GAA0308401.1"/>
    </source>
</evidence>
<comment type="similarity">
    <text evidence="9">Belongs to the GSP H family.</text>
</comment>
<dbReference type="PROSITE" id="PS00409">
    <property type="entry name" value="PROKAR_NTER_METHYL"/>
    <property type="match status" value="1"/>
</dbReference>
<keyword evidence="3" id="KW-1003">Cell membrane</keyword>
<name>A0ABN0VK85_9GAMM</name>
<keyword evidence="8 11" id="KW-0472">Membrane</keyword>
<protein>
    <recommendedName>
        <fullName evidence="2">Type II secretion system protein H</fullName>
    </recommendedName>
    <alternativeName>
        <fullName evidence="10">General secretion pathway protein H</fullName>
    </alternativeName>
</protein>
<dbReference type="SUPFAM" id="SSF54523">
    <property type="entry name" value="Pili subunits"/>
    <property type="match status" value="1"/>
</dbReference>
<evidence type="ECO:0000313" key="14">
    <source>
        <dbReference type="Proteomes" id="UP001501787"/>
    </source>
</evidence>
<dbReference type="InterPro" id="IPR022346">
    <property type="entry name" value="T2SS_GspH"/>
</dbReference>
<dbReference type="EMBL" id="BAAAFR010000001">
    <property type="protein sequence ID" value="GAA0308401.1"/>
    <property type="molecule type" value="Genomic_DNA"/>
</dbReference>
<keyword evidence="7 11" id="KW-1133">Transmembrane helix</keyword>
<evidence type="ECO:0000256" key="2">
    <source>
        <dbReference type="ARBA" id="ARBA00021549"/>
    </source>
</evidence>
<proteinExistence type="inferred from homology"/>
<evidence type="ECO:0000256" key="6">
    <source>
        <dbReference type="ARBA" id="ARBA00022692"/>
    </source>
</evidence>